<sequence length="183" mass="18963">MHDINCVQIGIVEQFNAESQTATIQLALKHIISIAPDGTQTLKERPLLVQCPVMVLSGGAGHIGMPVSKGDTCIVLFNDREIDNWFTAGGVQAPSSDRTHDLSDGIAIVGIRNSQNAIAGYMNNSIEIRYGSTSLMVKGAGVVINKPLTSGIITAPAAVFANGATGTFSTVTVANGIVTGGTP</sequence>
<dbReference type="AlphaFoldDB" id="A0A4R5DTD3"/>
<evidence type="ECO:0000313" key="2">
    <source>
        <dbReference type="EMBL" id="TDE17722.1"/>
    </source>
</evidence>
<evidence type="ECO:0000259" key="1">
    <source>
        <dbReference type="Pfam" id="PF18352"/>
    </source>
</evidence>
<dbReference type="RefSeq" id="WP_131957588.1">
    <property type="nucleotide sequence ID" value="NZ_SMFL01000002.1"/>
</dbReference>
<dbReference type="OrthoDB" id="1903830at2"/>
<keyword evidence="3" id="KW-1185">Reference proteome</keyword>
<accession>A0A4R5DTD3</accession>
<gene>
    <name evidence="2" type="ORF">E0F88_07475</name>
</gene>
<organism evidence="2 3">
    <name type="scientific">Dyadobacter psychrotolerans</name>
    <dbReference type="NCBI Taxonomy" id="2541721"/>
    <lineage>
        <taxon>Bacteria</taxon>
        <taxon>Pseudomonadati</taxon>
        <taxon>Bacteroidota</taxon>
        <taxon>Cytophagia</taxon>
        <taxon>Cytophagales</taxon>
        <taxon>Spirosomataceae</taxon>
        <taxon>Dyadobacter</taxon>
    </lineage>
</organism>
<dbReference type="InterPro" id="IPR041599">
    <property type="entry name" value="Gp138_N"/>
</dbReference>
<dbReference type="InterPro" id="IPR037026">
    <property type="entry name" value="Vgr_OB-fold_dom_sf"/>
</dbReference>
<name>A0A4R5DTD3_9BACT</name>
<proteinExistence type="predicted"/>
<comment type="caution">
    <text evidence="2">The sequence shown here is derived from an EMBL/GenBank/DDBJ whole genome shotgun (WGS) entry which is preliminary data.</text>
</comment>
<dbReference type="Gene3D" id="2.40.50.230">
    <property type="entry name" value="Gp5 N-terminal domain"/>
    <property type="match status" value="1"/>
</dbReference>
<dbReference type="Proteomes" id="UP000294850">
    <property type="component" value="Unassembled WGS sequence"/>
</dbReference>
<dbReference type="EMBL" id="SMFL01000002">
    <property type="protein sequence ID" value="TDE17722.1"/>
    <property type="molecule type" value="Genomic_DNA"/>
</dbReference>
<feature type="domain" description="Phage protein Gp138 N-terminal" evidence="1">
    <location>
        <begin position="10"/>
        <end position="110"/>
    </location>
</feature>
<protein>
    <recommendedName>
        <fullName evidence="1">Phage protein Gp138 N-terminal domain-containing protein</fullName>
    </recommendedName>
</protein>
<reference evidence="2 3" key="1">
    <citation type="submission" date="2019-03" db="EMBL/GenBank/DDBJ databases">
        <title>Dyadobacter AR-3-6 sp. nov., isolated from arctic soil.</title>
        <authorList>
            <person name="Chaudhary D.K."/>
        </authorList>
    </citation>
    <scope>NUCLEOTIDE SEQUENCE [LARGE SCALE GENOMIC DNA]</scope>
    <source>
        <strain evidence="2 3">AR-3-6</strain>
    </source>
</reference>
<dbReference type="Pfam" id="PF18352">
    <property type="entry name" value="Gp138_N"/>
    <property type="match status" value="1"/>
</dbReference>
<evidence type="ECO:0000313" key="3">
    <source>
        <dbReference type="Proteomes" id="UP000294850"/>
    </source>
</evidence>